<organism evidence="4 5">
    <name type="scientific">Actinocorallia herbida</name>
    <dbReference type="NCBI Taxonomy" id="58109"/>
    <lineage>
        <taxon>Bacteria</taxon>
        <taxon>Bacillati</taxon>
        <taxon>Actinomycetota</taxon>
        <taxon>Actinomycetes</taxon>
        <taxon>Streptosporangiales</taxon>
        <taxon>Thermomonosporaceae</taxon>
        <taxon>Actinocorallia</taxon>
    </lineage>
</organism>
<keyword evidence="1" id="KW-0479">Metal-binding</keyword>
<accession>A0A3N1CTJ4</accession>
<dbReference type="GO" id="GO:0016020">
    <property type="term" value="C:membrane"/>
    <property type="evidence" value="ECO:0007669"/>
    <property type="project" value="TreeGrafter"/>
</dbReference>
<protein>
    <submittedName>
        <fullName evidence="4">Peptidoglycan/xylan/chitin deacetylase (PgdA/CDA1 family)</fullName>
    </submittedName>
</protein>
<dbReference type="GO" id="GO:0046872">
    <property type="term" value="F:metal ion binding"/>
    <property type="evidence" value="ECO:0007669"/>
    <property type="project" value="UniProtKB-KW"/>
</dbReference>
<evidence type="ECO:0000313" key="5">
    <source>
        <dbReference type="Proteomes" id="UP000272400"/>
    </source>
</evidence>
<comment type="caution">
    <text evidence="4">The sequence shown here is derived from an EMBL/GenBank/DDBJ whole genome shotgun (WGS) entry which is preliminary data.</text>
</comment>
<evidence type="ECO:0000259" key="3">
    <source>
        <dbReference type="PROSITE" id="PS51677"/>
    </source>
</evidence>
<feature type="domain" description="NodB homology" evidence="3">
    <location>
        <begin position="84"/>
        <end position="260"/>
    </location>
</feature>
<sequence length="281" mass="29841">MRKLAVAVTAALALVAVLVLGASVAIGMAGLGVVAVVGDVHLLPEGPAPGAGGRSVVPVIAADAEARRGLPRTDAYPHDCAVAKCVALTFDDGPGPYTAELLKTLKDEKVRATFFVLGEKVAENPDVLRATAEAGHQIGNHTWDHRDLTRLDAAAVRSELTRTSDLVRQVAGVRPSVMRPPYGSSDRKVAKELEALGLPEVTWTIDPQDWRGLSRDAVAAKVLKEVQPGEIVLLHDIKRDSVRAVPRIVAELKKRGYVFATVSELLAPAVVTPGVQYRGLL</sequence>
<keyword evidence="2" id="KW-0378">Hydrolase</keyword>
<keyword evidence="5" id="KW-1185">Reference proteome</keyword>
<reference evidence="4 5" key="1">
    <citation type="submission" date="2018-11" db="EMBL/GenBank/DDBJ databases">
        <title>Sequencing the genomes of 1000 actinobacteria strains.</title>
        <authorList>
            <person name="Klenk H.-P."/>
        </authorList>
    </citation>
    <scope>NUCLEOTIDE SEQUENCE [LARGE SCALE GENOMIC DNA]</scope>
    <source>
        <strain evidence="4 5">DSM 44254</strain>
    </source>
</reference>
<dbReference type="InterPro" id="IPR050248">
    <property type="entry name" value="Polysacc_deacetylase_ArnD"/>
</dbReference>
<dbReference type="GO" id="GO:0016810">
    <property type="term" value="F:hydrolase activity, acting on carbon-nitrogen (but not peptide) bonds"/>
    <property type="evidence" value="ECO:0007669"/>
    <property type="project" value="InterPro"/>
</dbReference>
<dbReference type="Pfam" id="PF01522">
    <property type="entry name" value="Polysacc_deac_1"/>
    <property type="match status" value="1"/>
</dbReference>
<proteinExistence type="predicted"/>
<dbReference type="Gene3D" id="3.20.20.370">
    <property type="entry name" value="Glycoside hydrolase/deacetylase"/>
    <property type="match status" value="1"/>
</dbReference>
<dbReference type="EMBL" id="RJKE01000001">
    <property type="protein sequence ID" value="ROO84620.1"/>
    <property type="molecule type" value="Genomic_DNA"/>
</dbReference>
<dbReference type="PANTHER" id="PTHR10587">
    <property type="entry name" value="GLYCOSYL TRANSFERASE-RELATED"/>
    <property type="match status" value="1"/>
</dbReference>
<evidence type="ECO:0000313" key="4">
    <source>
        <dbReference type="EMBL" id="ROO84620.1"/>
    </source>
</evidence>
<dbReference type="AlphaFoldDB" id="A0A3N1CTJ4"/>
<dbReference type="InterPro" id="IPR002509">
    <property type="entry name" value="NODB_dom"/>
</dbReference>
<name>A0A3N1CTJ4_9ACTN</name>
<evidence type="ECO:0000256" key="2">
    <source>
        <dbReference type="ARBA" id="ARBA00022801"/>
    </source>
</evidence>
<dbReference type="GO" id="GO:0005975">
    <property type="term" value="P:carbohydrate metabolic process"/>
    <property type="evidence" value="ECO:0007669"/>
    <property type="project" value="InterPro"/>
</dbReference>
<dbReference type="PANTHER" id="PTHR10587:SF133">
    <property type="entry name" value="CHITIN DEACETYLASE 1-RELATED"/>
    <property type="match status" value="1"/>
</dbReference>
<dbReference type="PROSITE" id="PS51677">
    <property type="entry name" value="NODB"/>
    <property type="match status" value="1"/>
</dbReference>
<gene>
    <name evidence="4" type="ORF">EDD29_2147</name>
</gene>
<dbReference type="CDD" id="cd10917">
    <property type="entry name" value="CE4_NodB_like_6s_7s"/>
    <property type="match status" value="1"/>
</dbReference>
<dbReference type="Proteomes" id="UP000272400">
    <property type="component" value="Unassembled WGS sequence"/>
</dbReference>
<dbReference type="RefSeq" id="WP_246052681.1">
    <property type="nucleotide sequence ID" value="NZ_RJKE01000001.1"/>
</dbReference>
<dbReference type="SUPFAM" id="SSF88713">
    <property type="entry name" value="Glycoside hydrolase/deacetylase"/>
    <property type="match status" value="1"/>
</dbReference>
<dbReference type="InterPro" id="IPR011330">
    <property type="entry name" value="Glyco_hydro/deAcase_b/a-brl"/>
</dbReference>
<evidence type="ECO:0000256" key="1">
    <source>
        <dbReference type="ARBA" id="ARBA00022723"/>
    </source>
</evidence>